<dbReference type="PROSITE" id="PS51767">
    <property type="entry name" value="PEPTIDASE_A1"/>
    <property type="match status" value="1"/>
</dbReference>
<keyword evidence="2 9" id="KW-0645">Protease</keyword>
<protein>
    <recommendedName>
        <fullName evidence="10">Peptidase A1 domain-containing protein</fullName>
    </recommendedName>
</protein>
<feature type="domain" description="Peptidase A1" evidence="10">
    <location>
        <begin position="35"/>
        <end position="345"/>
    </location>
</feature>
<dbReference type="PROSITE" id="PS00141">
    <property type="entry name" value="ASP_PROTEASE"/>
    <property type="match status" value="1"/>
</dbReference>
<accession>A0A7S0C9B0</accession>
<keyword evidence="6" id="KW-0325">Glycoprotein</keyword>
<comment type="similarity">
    <text evidence="1 9">Belongs to the peptidase A1 family.</text>
</comment>
<dbReference type="PANTHER" id="PTHR47966">
    <property type="entry name" value="BETA-SITE APP-CLEAVING ENZYME, ISOFORM A-RELATED"/>
    <property type="match status" value="1"/>
</dbReference>
<dbReference type="GO" id="GO:0006508">
    <property type="term" value="P:proteolysis"/>
    <property type="evidence" value="ECO:0007669"/>
    <property type="project" value="UniProtKB-KW"/>
</dbReference>
<dbReference type="InterPro" id="IPR001969">
    <property type="entry name" value="Aspartic_peptidase_AS"/>
</dbReference>
<evidence type="ECO:0000256" key="9">
    <source>
        <dbReference type="RuleBase" id="RU000454"/>
    </source>
</evidence>
<dbReference type="FunFam" id="2.40.70.10:FF:000008">
    <property type="entry name" value="Cathepsin D"/>
    <property type="match status" value="1"/>
</dbReference>
<keyword evidence="4 9" id="KW-0378">Hydrolase</keyword>
<evidence type="ECO:0000259" key="10">
    <source>
        <dbReference type="PROSITE" id="PS51767"/>
    </source>
</evidence>
<name>A0A7S0C9B0_9STRA</name>
<dbReference type="GO" id="GO:0004190">
    <property type="term" value="F:aspartic-type endopeptidase activity"/>
    <property type="evidence" value="ECO:0007669"/>
    <property type="project" value="UniProtKB-KW"/>
</dbReference>
<evidence type="ECO:0000256" key="3">
    <source>
        <dbReference type="ARBA" id="ARBA00022750"/>
    </source>
</evidence>
<dbReference type="EMBL" id="HBEL01025082">
    <property type="protein sequence ID" value="CAD8415530.1"/>
    <property type="molecule type" value="Transcribed_RNA"/>
</dbReference>
<dbReference type="Pfam" id="PF00026">
    <property type="entry name" value="Asp"/>
    <property type="match status" value="1"/>
</dbReference>
<evidence type="ECO:0000256" key="1">
    <source>
        <dbReference type="ARBA" id="ARBA00007447"/>
    </source>
</evidence>
<feature type="active site" evidence="7">
    <location>
        <position position="53"/>
    </location>
</feature>
<evidence type="ECO:0000256" key="4">
    <source>
        <dbReference type="ARBA" id="ARBA00022801"/>
    </source>
</evidence>
<organism evidence="11">
    <name type="scientific">Proboscia inermis</name>
    <dbReference type="NCBI Taxonomy" id="420281"/>
    <lineage>
        <taxon>Eukaryota</taxon>
        <taxon>Sar</taxon>
        <taxon>Stramenopiles</taxon>
        <taxon>Ochrophyta</taxon>
        <taxon>Bacillariophyta</taxon>
        <taxon>Coscinodiscophyceae</taxon>
        <taxon>Rhizosoleniophycidae</taxon>
        <taxon>Rhizosoleniales</taxon>
        <taxon>Rhizosoleniaceae</taxon>
        <taxon>Proboscia</taxon>
    </lineage>
</organism>
<gene>
    <name evidence="11" type="ORF">PINE0816_LOCUS11665</name>
</gene>
<evidence type="ECO:0000313" key="11">
    <source>
        <dbReference type="EMBL" id="CAD8415530.1"/>
    </source>
</evidence>
<sequence>MIKVSCKKDALTDSEGVISDSSDSIVIKNFMNSQYYGVVEIGSPPKEFRVIYDTGSANLWVPKEGCENCGKRIVGKKAKYDSSDSSTYEENGDDFMITYGSGAVSGVWSYDTVNLGDVEVTKQPFAEVQDAGGLGFGYTIGHFDGILGLAFPGISIDGTTTVLENAQLQNAIPEPVFSFYLGDNSDGELTFGGYDSSKFEGELTWIDVLEPTYWLIPVDTINVGKELLAERTSAVVDSGTSLMTGPSKKVKKYAAAVGAKPNPAGQYFLDCKDTRSMPDLVFGINGDEYTLEGKDIIIDAGNGQCLLAIMAMDMPPPNPQWILGDVFMRKYYTVFDFGNERVGFAKSL</sequence>
<dbReference type="AlphaFoldDB" id="A0A7S0C9B0"/>
<proteinExistence type="inferred from homology"/>
<evidence type="ECO:0000256" key="8">
    <source>
        <dbReference type="PIRSR" id="PIRSR601461-2"/>
    </source>
</evidence>
<dbReference type="InterPro" id="IPR001461">
    <property type="entry name" value="Aspartic_peptidase_A1"/>
</dbReference>
<dbReference type="PRINTS" id="PR00792">
    <property type="entry name" value="PEPSIN"/>
</dbReference>
<dbReference type="InterPro" id="IPR021109">
    <property type="entry name" value="Peptidase_aspartic_dom_sf"/>
</dbReference>
<evidence type="ECO:0000256" key="2">
    <source>
        <dbReference type="ARBA" id="ARBA00022670"/>
    </source>
</evidence>
<feature type="active site" evidence="7">
    <location>
        <position position="237"/>
    </location>
</feature>
<feature type="disulfide bond" evidence="8">
    <location>
        <begin position="271"/>
        <end position="305"/>
    </location>
</feature>
<dbReference type="Gene3D" id="2.40.70.10">
    <property type="entry name" value="Acid Proteases"/>
    <property type="match status" value="2"/>
</dbReference>
<dbReference type="SUPFAM" id="SSF50630">
    <property type="entry name" value="Acid proteases"/>
    <property type="match status" value="1"/>
</dbReference>
<evidence type="ECO:0000256" key="6">
    <source>
        <dbReference type="ARBA" id="ARBA00023180"/>
    </source>
</evidence>
<dbReference type="FunFam" id="2.40.70.10:FF:000002">
    <property type="entry name" value="Vacuolar aspartic proteinase"/>
    <property type="match status" value="1"/>
</dbReference>
<evidence type="ECO:0000256" key="5">
    <source>
        <dbReference type="ARBA" id="ARBA00023157"/>
    </source>
</evidence>
<reference evidence="11" key="1">
    <citation type="submission" date="2021-01" db="EMBL/GenBank/DDBJ databases">
        <authorList>
            <person name="Corre E."/>
            <person name="Pelletier E."/>
            <person name="Niang G."/>
            <person name="Scheremetjew M."/>
            <person name="Finn R."/>
            <person name="Kale V."/>
            <person name="Holt S."/>
            <person name="Cochrane G."/>
            <person name="Meng A."/>
            <person name="Brown T."/>
            <person name="Cohen L."/>
        </authorList>
    </citation>
    <scope>NUCLEOTIDE SEQUENCE</scope>
    <source>
        <strain evidence="11">CCAP1064/1</strain>
    </source>
</reference>
<dbReference type="PANTHER" id="PTHR47966:SF51">
    <property type="entry name" value="BETA-SITE APP-CLEAVING ENZYME, ISOFORM A-RELATED"/>
    <property type="match status" value="1"/>
</dbReference>
<keyword evidence="3 9" id="KW-0064">Aspartyl protease</keyword>
<evidence type="ECO:0000256" key="7">
    <source>
        <dbReference type="PIRSR" id="PIRSR601461-1"/>
    </source>
</evidence>
<keyword evidence="5 8" id="KW-1015">Disulfide bond</keyword>
<dbReference type="InterPro" id="IPR033121">
    <property type="entry name" value="PEPTIDASE_A1"/>
</dbReference>